<dbReference type="PANTHER" id="PTHR33990:SF2">
    <property type="entry name" value="PHNB-LIKE DOMAIN-CONTAINING PROTEIN"/>
    <property type="match status" value="1"/>
</dbReference>
<evidence type="ECO:0000259" key="1">
    <source>
        <dbReference type="Pfam" id="PF06983"/>
    </source>
</evidence>
<dbReference type="SUPFAM" id="SSF54593">
    <property type="entry name" value="Glyoxalase/Bleomycin resistance protein/Dihydroxybiphenyl dioxygenase"/>
    <property type="match status" value="1"/>
</dbReference>
<accession>A0ABT9BTG6</accession>
<dbReference type="PANTHER" id="PTHR33990">
    <property type="entry name" value="PROTEIN YJDN-RELATED"/>
    <property type="match status" value="1"/>
</dbReference>
<dbReference type="InterPro" id="IPR029068">
    <property type="entry name" value="Glyas_Bleomycin-R_OHBP_Dase"/>
</dbReference>
<dbReference type="RefSeq" id="WP_305004129.1">
    <property type="nucleotide sequence ID" value="NZ_JAUQUB010000008.1"/>
</dbReference>
<keyword evidence="3" id="KW-1185">Reference proteome</keyword>
<dbReference type="CDD" id="cd06588">
    <property type="entry name" value="PhnB_like"/>
    <property type="match status" value="1"/>
</dbReference>
<evidence type="ECO:0000313" key="3">
    <source>
        <dbReference type="Proteomes" id="UP001241072"/>
    </source>
</evidence>
<dbReference type="EMBL" id="JAUQUB010000008">
    <property type="protein sequence ID" value="MDO7883703.1"/>
    <property type="molecule type" value="Genomic_DNA"/>
</dbReference>
<sequence>MTTITPCLWFESRAAEALELYTSLFPDARVISETRWPEGSPNAGALLSADFELAGQRFILIDGGGPGFTDAISLAVVVETQEEVDYYWDALLADGGEESMCGWLRDRFGVAWQVTPSILPRYMSDSDPARARRVSSGPVLP</sequence>
<proteinExistence type="predicted"/>
<organism evidence="2 3">
    <name type="scientific">Antiquaquibacter soli</name>
    <dbReference type="NCBI Taxonomy" id="3064523"/>
    <lineage>
        <taxon>Bacteria</taxon>
        <taxon>Bacillati</taxon>
        <taxon>Actinomycetota</taxon>
        <taxon>Actinomycetes</taxon>
        <taxon>Micrococcales</taxon>
        <taxon>Microbacteriaceae</taxon>
        <taxon>Antiquaquibacter</taxon>
    </lineage>
</organism>
<dbReference type="Pfam" id="PF06983">
    <property type="entry name" value="3-dmu-9_3-mt"/>
    <property type="match status" value="1"/>
</dbReference>
<name>A0ABT9BTG6_9MICO</name>
<protein>
    <submittedName>
        <fullName evidence="2">VOC family protein</fullName>
    </submittedName>
</protein>
<reference evidence="2 3" key="1">
    <citation type="submission" date="2023-07" db="EMBL/GenBank/DDBJ databases">
        <title>Protaetiibacter sp. nov WY-16 isolated from soil.</title>
        <authorList>
            <person name="Liu B."/>
            <person name="Wan Y."/>
        </authorList>
    </citation>
    <scope>NUCLEOTIDE SEQUENCE [LARGE SCALE GENOMIC DNA]</scope>
    <source>
        <strain evidence="2 3">WY-16</strain>
    </source>
</reference>
<gene>
    <name evidence="2" type="ORF">Q5716_15830</name>
</gene>
<dbReference type="PIRSF" id="PIRSF021700">
    <property type="entry name" value="3_dmu_93_MTrfase"/>
    <property type="match status" value="1"/>
</dbReference>
<feature type="domain" description="PhnB-like" evidence="1">
    <location>
        <begin position="3"/>
        <end position="115"/>
    </location>
</feature>
<dbReference type="InterPro" id="IPR009725">
    <property type="entry name" value="3_dmu_93_MTrfase"/>
</dbReference>
<comment type="caution">
    <text evidence="2">The sequence shown here is derived from an EMBL/GenBank/DDBJ whole genome shotgun (WGS) entry which is preliminary data.</text>
</comment>
<dbReference type="Proteomes" id="UP001241072">
    <property type="component" value="Unassembled WGS sequence"/>
</dbReference>
<evidence type="ECO:0000313" key="2">
    <source>
        <dbReference type="EMBL" id="MDO7883703.1"/>
    </source>
</evidence>
<dbReference type="Gene3D" id="3.10.180.10">
    <property type="entry name" value="2,3-Dihydroxybiphenyl 1,2-Dioxygenase, domain 1"/>
    <property type="match status" value="1"/>
</dbReference>
<dbReference type="InterPro" id="IPR028973">
    <property type="entry name" value="PhnB-like"/>
</dbReference>